<name>A0A6J4PL72_9ACTN</name>
<proteinExistence type="predicted"/>
<reference evidence="1" key="1">
    <citation type="submission" date="2020-02" db="EMBL/GenBank/DDBJ databases">
        <authorList>
            <person name="Meier V. D."/>
        </authorList>
    </citation>
    <scope>NUCLEOTIDE SEQUENCE</scope>
    <source>
        <strain evidence="1">AVDCRST_MAG03</strain>
    </source>
</reference>
<sequence>MNDELFGLYKNFRYGDGLSRNKAIEKAAEHCGYGRSRGYEIVGIREGKAN</sequence>
<organism evidence="1">
    <name type="scientific">uncultured Rubrobacteraceae bacterium</name>
    <dbReference type="NCBI Taxonomy" id="349277"/>
    <lineage>
        <taxon>Bacteria</taxon>
        <taxon>Bacillati</taxon>
        <taxon>Actinomycetota</taxon>
        <taxon>Rubrobacteria</taxon>
        <taxon>Rubrobacterales</taxon>
        <taxon>Rubrobacteraceae</taxon>
        <taxon>environmental samples</taxon>
    </lineage>
</organism>
<evidence type="ECO:0000313" key="1">
    <source>
        <dbReference type="EMBL" id="CAA9417696.1"/>
    </source>
</evidence>
<gene>
    <name evidence="1" type="ORF">AVDCRST_MAG03-2314</name>
</gene>
<dbReference type="EMBL" id="CADCUT010000144">
    <property type="protein sequence ID" value="CAA9417696.1"/>
    <property type="molecule type" value="Genomic_DNA"/>
</dbReference>
<protein>
    <submittedName>
        <fullName evidence="1">Uncharacterized protein</fullName>
    </submittedName>
</protein>
<dbReference type="AlphaFoldDB" id="A0A6J4PL72"/>
<accession>A0A6J4PL72</accession>